<evidence type="ECO:0000313" key="2">
    <source>
        <dbReference type="EMBL" id="KAB1066000.1"/>
    </source>
</evidence>
<dbReference type="RefSeq" id="WP_151165988.1">
    <property type="nucleotide sequence ID" value="NZ_WACR01000001.1"/>
</dbReference>
<comment type="similarity">
    <text evidence="1">Belongs to the UPF0301 (AlgH) family.</text>
</comment>
<gene>
    <name evidence="2" type="ORF">F3059_00580</name>
</gene>
<dbReference type="EMBL" id="WACR01000001">
    <property type="protein sequence ID" value="KAB1066000.1"/>
    <property type="molecule type" value="Genomic_DNA"/>
</dbReference>
<dbReference type="AlphaFoldDB" id="A0A6N6M7F5"/>
<dbReference type="InterPro" id="IPR003774">
    <property type="entry name" value="AlgH-like"/>
</dbReference>
<proteinExistence type="inferred from homology"/>
<dbReference type="Gene3D" id="3.40.1740.10">
    <property type="entry name" value="VC0467-like"/>
    <property type="match status" value="1"/>
</dbReference>
<name>A0A6N6M7F5_9FLAO</name>
<dbReference type="GO" id="GO:0005829">
    <property type="term" value="C:cytosol"/>
    <property type="evidence" value="ECO:0007669"/>
    <property type="project" value="TreeGrafter"/>
</dbReference>
<accession>A0A6N6M7F5</accession>
<organism evidence="2 3">
    <name type="scientific">Salibacter halophilus</name>
    <dbReference type="NCBI Taxonomy" id="1803916"/>
    <lineage>
        <taxon>Bacteria</taxon>
        <taxon>Pseudomonadati</taxon>
        <taxon>Bacteroidota</taxon>
        <taxon>Flavobacteriia</taxon>
        <taxon>Flavobacteriales</taxon>
        <taxon>Salibacteraceae</taxon>
        <taxon>Salibacter</taxon>
    </lineage>
</organism>
<dbReference type="SUPFAM" id="SSF143456">
    <property type="entry name" value="VC0467-like"/>
    <property type="match status" value="1"/>
</dbReference>
<sequence>MKLDADFFDNINYELQEPKAGNILISDPFLPDPNFSRTVVLLTEHNEEGSLGFVLNRESDFKLSSIIDDITDFDANIYVGGPVGLNQLFYIHRMGDVLQNSKKIIDGVHWGGDFDQLKFYIETKQVKPGDIRFFAGYSGWSPGQLEAEIKEKTWIVAPIEKEQIMKESEDYWKEILSGLGNKFKVMSNFPEDPNLN</sequence>
<evidence type="ECO:0000313" key="3">
    <source>
        <dbReference type="Proteomes" id="UP000435357"/>
    </source>
</evidence>
<reference evidence="2 3" key="1">
    <citation type="submission" date="2019-09" db="EMBL/GenBank/DDBJ databases">
        <title>Genomes of Cryomorphaceae.</title>
        <authorList>
            <person name="Bowman J.P."/>
        </authorList>
    </citation>
    <scope>NUCLEOTIDE SEQUENCE [LARGE SCALE GENOMIC DNA]</scope>
    <source>
        <strain evidence="2 3">KCTC 52047</strain>
    </source>
</reference>
<protein>
    <submittedName>
        <fullName evidence="2">YqgE/AlgH family protein</fullName>
    </submittedName>
</protein>
<keyword evidence="3" id="KW-1185">Reference proteome</keyword>
<dbReference type="OrthoDB" id="9807486at2"/>
<dbReference type="Pfam" id="PF02622">
    <property type="entry name" value="DUF179"/>
    <property type="match status" value="1"/>
</dbReference>
<dbReference type="PANTHER" id="PTHR30327">
    <property type="entry name" value="UNCHARACTERIZED PROTEIN YQGE"/>
    <property type="match status" value="1"/>
</dbReference>
<dbReference type="Proteomes" id="UP000435357">
    <property type="component" value="Unassembled WGS sequence"/>
</dbReference>
<dbReference type="PANTHER" id="PTHR30327:SF1">
    <property type="entry name" value="UPF0301 PROTEIN YQGE"/>
    <property type="match status" value="1"/>
</dbReference>
<comment type="caution">
    <text evidence="2">The sequence shown here is derived from an EMBL/GenBank/DDBJ whole genome shotgun (WGS) entry which is preliminary data.</text>
</comment>
<evidence type="ECO:0000256" key="1">
    <source>
        <dbReference type="ARBA" id="ARBA00009600"/>
    </source>
</evidence>